<proteinExistence type="predicted"/>
<dbReference type="InterPro" id="IPR027417">
    <property type="entry name" value="P-loop_NTPase"/>
</dbReference>
<dbReference type="Pfam" id="PF13538">
    <property type="entry name" value="UvrD_C_2"/>
    <property type="match status" value="1"/>
</dbReference>
<dbReference type="EMBL" id="FUXI01000010">
    <property type="protein sequence ID" value="SJZ66805.1"/>
    <property type="molecule type" value="Genomic_DNA"/>
</dbReference>
<dbReference type="GO" id="GO:0005829">
    <property type="term" value="C:cytosol"/>
    <property type="evidence" value="ECO:0007669"/>
    <property type="project" value="TreeGrafter"/>
</dbReference>
<evidence type="ECO:0000313" key="7">
    <source>
        <dbReference type="EMBL" id="SJZ66805.1"/>
    </source>
</evidence>
<dbReference type="InterPro" id="IPR027785">
    <property type="entry name" value="UvrD-like_helicase_C"/>
</dbReference>
<feature type="domain" description="UvrD-like helicase ATP-binding" evidence="6">
    <location>
        <begin position="208"/>
        <end position="578"/>
    </location>
</feature>
<sequence length="733" mass="85752">MKKDWEYEQTHLIEIYDELEQAEENLTEELHVHHEEGISRMREMDKELPRDLSDLTNRYDKLAEMEIRNQEIDQLNFKHDSLSLRLEQVKRLLKRPYFARVDVDFMDEAEREQLYLGVHSFVNDEQHYRIYDWRSPVAELYYNQELGKTSYTANGREIPVDLKLRRQFQLEGRVLKNYFDSTVAIEDALLLSALEADSSEYMQDITATIQKEQNEIIRELNAQVLLVNGIAGSGKTSAVLQRIAYLLYQERVNLRAEDVVLFSPNPVFMQYISQVLPNLGEKNPTITTLYTFCRQHLNKQYSLEMEEIATEKNMTAKLSEQEKTLQSKEFLEFLLKESEEDMLEEHLFKDVLFRERTLISKKQLFHWYMKTPHTSTVRARLQATALHAEKLLKKRLDEKASTEDLHNRILSLTEEQQEKYFGALIEDTSKKNVTRLAKIFLRKQYKKPLRAIRAIRWFDLTGLLEYSFLRYSGKKLRINSQEISVSQAIPLILLEQLYLESQVNRQVKYVLIDEVQDYSPAQIFLLARLFPRAKFTLLGDENQAIFNTHSSFEELAQIFEQLGKTILQRDLLTSYRSAGAITHLFSKLADRQTKLDIVAIREEGEPVEMVISEGNEEYFTKLEQEIAKWNGRESIAILTKDSLEARELFAKLKDKVNLQLFQSKTQAVPNNQAISILPISLAKGLELDHVIIHNASAKRFVTKRDRHLLYTMVSRAMKSVTVLVNGEVTEFLR</sequence>
<dbReference type="GO" id="GO:0003677">
    <property type="term" value="F:DNA binding"/>
    <property type="evidence" value="ECO:0007669"/>
    <property type="project" value="InterPro"/>
</dbReference>
<dbReference type="PANTHER" id="PTHR11070:SF17">
    <property type="entry name" value="DNA HELICASE IV"/>
    <property type="match status" value="1"/>
</dbReference>
<keyword evidence="8" id="KW-1185">Reference proteome</keyword>
<dbReference type="InterPro" id="IPR048228">
    <property type="entry name" value="HelD_bacillota"/>
</dbReference>
<keyword evidence="4 5" id="KW-0067">ATP-binding</keyword>
<dbReference type="STRING" id="263852.SAMN02745116_01108"/>
<dbReference type="AlphaFoldDB" id="A0A1T4MIY6"/>
<keyword evidence="2 5" id="KW-0378">Hydrolase</keyword>
<evidence type="ECO:0000256" key="1">
    <source>
        <dbReference type="ARBA" id="ARBA00022741"/>
    </source>
</evidence>
<dbReference type="RefSeq" id="WP_078807031.1">
    <property type="nucleotide sequence ID" value="NZ_FUXI01000010.1"/>
</dbReference>
<evidence type="ECO:0000256" key="2">
    <source>
        <dbReference type="ARBA" id="ARBA00022801"/>
    </source>
</evidence>
<dbReference type="InterPro" id="IPR014016">
    <property type="entry name" value="UvrD-like_ATP-bd"/>
</dbReference>
<dbReference type="Pfam" id="PF00580">
    <property type="entry name" value="UvrD-helicase"/>
    <property type="match status" value="1"/>
</dbReference>
<dbReference type="Proteomes" id="UP000190328">
    <property type="component" value="Unassembled WGS sequence"/>
</dbReference>
<organism evidence="7 8">
    <name type="scientific">Pilibacter termitis</name>
    <dbReference type="NCBI Taxonomy" id="263852"/>
    <lineage>
        <taxon>Bacteria</taxon>
        <taxon>Bacillati</taxon>
        <taxon>Bacillota</taxon>
        <taxon>Bacilli</taxon>
        <taxon>Lactobacillales</taxon>
        <taxon>Enterococcaceae</taxon>
        <taxon>Pilibacter</taxon>
    </lineage>
</organism>
<dbReference type="GO" id="GO:0016787">
    <property type="term" value="F:hydrolase activity"/>
    <property type="evidence" value="ECO:0007669"/>
    <property type="project" value="UniProtKB-UniRule"/>
</dbReference>
<dbReference type="SUPFAM" id="SSF52540">
    <property type="entry name" value="P-loop containing nucleoside triphosphate hydrolases"/>
    <property type="match status" value="1"/>
</dbReference>
<dbReference type="PANTHER" id="PTHR11070">
    <property type="entry name" value="UVRD / RECB / PCRA DNA HELICASE FAMILY MEMBER"/>
    <property type="match status" value="1"/>
</dbReference>
<dbReference type="GO" id="GO:0043138">
    <property type="term" value="F:3'-5' DNA helicase activity"/>
    <property type="evidence" value="ECO:0007669"/>
    <property type="project" value="TreeGrafter"/>
</dbReference>
<evidence type="ECO:0000256" key="4">
    <source>
        <dbReference type="ARBA" id="ARBA00022840"/>
    </source>
</evidence>
<dbReference type="GO" id="GO:0005524">
    <property type="term" value="F:ATP binding"/>
    <property type="evidence" value="ECO:0007669"/>
    <property type="project" value="UniProtKB-UniRule"/>
</dbReference>
<gene>
    <name evidence="7" type="ORF">SAMN02745116_01108</name>
</gene>
<keyword evidence="1 5" id="KW-0547">Nucleotide-binding</keyword>
<reference evidence="7 8" key="1">
    <citation type="submission" date="2017-02" db="EMBL/GenBank/DDBJ databases">
        <authorList>
            <person name="Peterson S.W."/>
        </authorList>
    </citation>
    <scope>NUCLEOTIDE SEQUENCE [LARGE SCALE GENOMIC DNA]</scope>
    <source>
        <strain evidence="7 8">ATCC BAA-1030</strain>
    </source>
</reference>
<dbReference type="OrthoDB" id="9787585at2"/>
<evidence type="ECO:0000256" key="3">
    <source>
        <dbReference type="ARBA" id="ARBA00022806"/>
    </source>
</evidence>
<dbReference type="Gene3D" id="3.40.50.300">
    <property type="entry name" value="P-loop containing nucleotide triphosphate hydrolases"/>
    <property type="match status" value="3"/>
</dbReference>
<accession>A0A1T4MIY6</accession>
<feature type="binding site" evidence="5">
    <location>
        <begin position="229"/>
        <end position="236"/>
    </location>
    <ligand>
        <name>ATP</name>
        <dbReference type="ChEBI" id="CHEBI:30616"/>
    </ligand>
</feature>
<evidence type="ECO:0000259" key="6">
    <source>
        <dbReference type="PROSITE" id="PS51198"/>
    </source>
</evidence>
<dbReference type="InterPro" id="IPR000212">
    <property type="entry name" value="DNA_helicase_UvrD/REP"/>
</dbReference>
<evidence type="ECO:0000313" key="8">
    <source>
        <dbReference type="Proteomes" id="UP000190328"/>
    </source>
</evidence>
<dbReference type="PROSITE" id="PS51198">
    <property type="entry name" value="UVRD_HELICASE_ATP_BIND"/>
    <property type="match status" value="1"/>
</dbReference>
<name>A0A1T4MIY6_9ENTE</name>
<keyword evidence="3 5" id="KW-0347">Helicase</keyword>
<evidence type="ECO:0000256" key="5">
    <source>
        <dbReference type="PROSITE-ProRule" id="PRU00560"/>
    </source>
</evidence>
<dbReference type="NCBIfam" id="NF041464">
    <property type="entry name" value="HelD_BACSU"/>
    <property type="match status" value="1"/>
</dbReference>
<protein>
    <submittedName>
        <fullName evidence="7">DNA helicase-2 / ATP-dependent DNA helicase PcrA</fullName>
    </submittedName>
</protein>
<dbReference type="GO" id="GO:0000725">
    <property type="term" value="P:recombinational repair"/>
    <property type="evidence" value="ECO:0007669"/>
    <property type="project" value="TreeGrafter"/>
</dbReference>